<dbReference type="HOGENOM" id="CLU_752505_0_0_1"/>
<organism evidence="1 2">
    <name type="scientific">Pisolithus tinctorius Marx 270</name>
    <dbReference type="NCBI Taxonomy" id="870435"/>
    <lineage>
        <taxon>Eukaryota</taxon>
        <taxon>Fungi</taxon>
        <taxon>Dikarya</taxon>
        <taxon>Basidiomycota</taxon>
        <taxon>Agaricomycotina</taxon>
        <taxon>Agaricomycetes</taxon>
        <taxon>Agaricomycetidae</taxon>
        <taxon>Boletales</taxon>
        <taxon>Sclerodermatineae</taxon>
        <taxon>Pisolithaceae</taxon>
        <taxon>Pisolithus</taxon>
    </lineage>
</organism>
<dbReference type="EMBL" id="KN832065">
    <property type="protein sequence ID" value="KIN95520.1"/>
    <property type="molecule type" value="Genomic_DNA"/>
</dbReference>
<evidence type="ECO:0000313" key="2">
    <source>
        <dbReference type="Proteomes" id="UP000054217"/>
    </source>
</evidence>
<protein>
    <submittedName>
        <fullName evidence="1">Uncharacterized protein</fullName>
    </submittedName>
</protein>
<evidence type="ECO:0000313" key="1">
    <source>
        <dbReference type="EMBL" id="KIN95520.1"/>
    </source>
</evidence>
<reference evidence="1 2" key="1">
    <citation type="submission" date="2014-04" db="EMBL/GenBank/DDBJ databases">
        <authorList>
            <consortium name="DOE Joint Genome Institute"/>
            <person name="Kuo A."/>
            <person name="Kohler A."/>
            <person name="Costa M.D."/>
            <person name="Nagy L.G."/>
            <person name="Floudas D."/>
            <person name="Copeland A."/>
            <person name="Barry K.W."/>
            <person name="Cichocki N."/>
            <person name="Veneault-Fourrey C."/>
            <person name="LaButti K."/>
            <person name="Lindquist E.A."/>
            <person name="Lipzen A."/>
            <person name="Lundell T."/>
            <person name="Morin E."/>
            <person name="Murat C."/>
            <person name="Sun H."/>
            <person name="Tunlid A."/>
            <person name="Henrissat B."/>
            <person name="Grigoriev I.V."/>
            <person name="Hibbett D.S."/>
            <person name="Martin F."/>
            <person name="Nordberg H.P."/>
            <person name="Cantor M.N."/>
            <person name="Hua S.X."/>
        </authorList>
    </citation>
    <scope>NUCLEOTIDE SEQUENCE [LARGE SCALE GENOMIC DNA]</scope>
    <source>
        <strain evidence="1 2">Marx 270</strain>
    </source>
</reference>
<keyword evidence="2" id="KW-1185">Reference proteome</keyword>
<dbReference type="InParanoid" id="A0A0C3NIL1"/>
<sequence>MNNANADGLRNHMMGEAIQVGIDRSFIAGGLETAAQLTPYKNFVQWSGKATGPVAEMFLINGNHRVALIQTLYEKDIVHRQDAIATIREGQNERQKGDAAKELEKINEKLSQKAVWLVEFFDLNLIRQSPQESVILFHLSANRLRPEKVDTDTEKLKNLLHLLCGKSDVEANMVYTQIAHSWSDSKEANSVHPAFIISHRELAKFFAQVFAYTSLESSKLLTVSLIYDNLNPHLTGLFLAIFKPMLSVLDIFDEIICSTQELLNMLLPSISPTDVTRPVLDNLIVKLQWIRHGFHPVQEPRVHLDTPYPLFTELSMIVIMGNWNTSKITVCKRDNFGNDINYGPALAEVADWLFPLCWYPITGQRGAN</sequence>
<dbReference type="OrthoDB" id="2634362at2759"/>
<dbReference type="AlphaFoldDB" id="A0A0C3NIL1"/>
<gene>
    <name evidence="1" type="ORF">M404DRAFT_34073</name>
</gene>
<proteinExistence type="predicted"/>
<reference evidence="2" key="2">
    <citation type="submission" date="2015-01" db="EMBL/GenBank/DDBJ databases">
        <title>Evolutionary Origins and Diversification of the Mycorrhizal Mutualists.</title>
        <authorList>
            <consortium name="DOE Joint Genome Institute"/>
            <consortium name="Mycorrhizal Genomics Consortium"/>
            <person name="Kohler A."/>
            <person name="Kuo A."/>
            <person name="Nagy L.G."/>
            <person name="Floudas D."/>
            <person name="Copeland A."/>
            <person name="Barry K.W."/>
            <person name="Cichocki N."/>
            <person name="Veneault-Fourrey C."/>
            <person name="LaButti K."/>
            <person name="Lindquist E.A."/>
            <person name="Lipzen A."/>
            <person name="Lundell T."/>
            <person name="Morin E."/>
            <person name="Murat C."/>
            <person name="Riley R."/>
            <person name="Ohm R."/>
            <person name="Sun H."/>
            <person name="Tunlid A."/>
            <person name="Henrissat B."/>
            <person name="Grigoriev I.V."/>
            <person name="Hibbett D.S."/>
            <person name="Martin F."/>
        </authorList>
    </citation>
    <scope>NUCLEOTIDE SEQUENCE [LARGE SCALE GENOMIC DNA]</scope>
    <source>
        <strain evidence="2">Marx 270</strain>
    </source>
</reference>
<name>A0A0C3NIL1_PISTI</name>
<accession>A0A0C3NIL1</accession>
<dbReference type="Proteomes" id="UP000054217">
    <property type="component" value="Unassembled WGS sequence"/>
</dbReference>